<sequence>MGVKRYLINISYIGTLFRGIQRQTPRGPDAVADPSTVQGLLEIALDRMKPKHPVVTLCASRTDQGVHALKSSVTVDLDFSYEPSPNIIHKFLNNFFDDTQLPIRVQEVRQVPIDFNARKMPLWRKYIYRFATLKPNSLTDDRLSKNLLPIPITEFDRCYFVSDSKFDLEAVNKTCELFIGTHDFITFMGKPKLQPEDISTIRCMHQLYVEPSQCHVPSSFDDYFNYWLLTCTGKSFLYNQIRRTVSVLLSVGQGKLTVDDVRQMLLEPSPSSYPQNLALAPACGLYLADIFYDPADMALPDVEEKIDEKKVEEEREKTNKELIKERLEILKLRKDKEMSIS</sequence>
<evidence type="ECO:0000256" key="1">
    <source>
        <dbReference type="ARBA" id="ARBA00009375"/>
    </source>
</evidence>
<dbReference type="Gene3D" id="3.30.70.660">
    <property type="entry name" value="Pseudouridine synthase I, catalytic domain, C-terminal subdomain"/>
    <property type="match status" value="1"/>
</dbReference>
<evidence type="ECO:0000313" key="7">
    <source>
        <dbReference type="EMBL" id="KAK7602144.1"/>
    </source>
</evidence>
<keyword evidence="8" id="KW-1185">Reference proteome</keyword>
<dbReference type="InterPro" id="IPR001406">
    <property type="entry name" value="PsdUridine_synth_TruA"/>
</dbReference>
<organism evidence="7 8">
    <name type="scientific">Parthenolecanium corni</name>
    <dbReference type="NCBI Taxonomy" id="536013"/>
    <lineage>
        <taxon>Eukaryota</taxon>
        <taxon>Metazoa</taxon>
        <taxon>Ecdysozoa</taxon>
        <taxon>Arthropoda</taxon>
        <taxon>Hexapoda</taxon>
        <taxon>Insecta</taxon>
        <taxon>Pterygota</taxon>
        <taxon>Neoptera</taxon>
        <taxon>Paraneoptera</taxon>
        <taxon>Hemiptera</taxon>
        <taxon>Sternorrhyncha</taxon>
        <taxon>Coccoidea</taxon>
        <taxon>Coccidae</taxon>
        <taxon>Parthenolecanium</taxon>
    </lineage>
</organism>
<keyword evidence="5" id="KW-0175">Coiled coil</keyword>
<dbReference type="Proteomes" id="UP001367676">
    <property type="component" value="Unassembled WGS sequence"/>
</dbReference>
<evidence type="ECO:0000256" key="2">
    <source>
        <dbReference type="ARBA" id="ARBA00022694"/>
    </source>
</evidence>
<gene>
    <name evidence="7" type="ORF">V9T40_009585</name>
</gene>
<dbReference type="PANTHER" id="PTHR11142">
    <property type="entry name" value="PSEUDOURIDYLATE SYNTHASE"/>
    <property type="match status" value="1"/>
</dbReference>
<dbReference type="EC" id="5.4.99.12" evidence="4"/>
<dbReference type="Gene3D" id="3.30.70.580">
    <property type="entry name" value="Pseudouridine synthase I, catalytic domain, N-terminal subdomain"/>
    <property type="match status" value="1"/>
</dbReference>
<proteinExistence type="inferred from homology"/>
<evidence type="ECO:0000256" key="4">
    <source>
        <dbReference type="RuleBase" id="RU003792"/>
    </source>
</evidence>
<dbReference type="SUPFAM" id="SSF55120">
    <property type="entry name" value="Pseudouridine synthase"/>
    <property type="match status" value="1"/>
</dbReference>
<dbReference type="InterPro" id="IPR020103">
    <property type="entry name" value="PsdUridine_synth_cat_dom_sf"/>
</dbReference>
<dbReference type="GO" id="GO:0160147">
    <property type="term" value="F:tRNA pseudouridine(38-40) synthase activity"/>
    <property type="evidence" value="ECO:0007669"/>
    <property type="project" value="UniProtKB-EC"/>
</dbReference>
<evidence type="ECO:0000256" key="5">
    <source>
        <dbReference type="SAM" id="Coils"/>
    </source>
</evidence>
<accession>A0AAN9TZL4</accession>
<evidence type="ECO:0000259" key="6">
    <source>
        <dbReference type="Pfam" id="PF01416"/>
    </source>
</evidence>
<dbReference type="EMBL" id="JBBCAQ010000010">
    <property type="protein sequence ID" value="KAK7602144.1"/>
    <property type="molecule type" value="Genomic_DNA"/>
</dbReference>
<dbReference type="InterPro" id="IPR020094">
    <property type="entry name" value="TruA/RsuA/RluB/E/F_N"/>
</dbReference>
<reference evidence="7 8" key="1">
    <citation type="submission" date="2024-03" db="EMBL/GenBank/DDBJ databases">
        <title>Adaptation during the transition from Ophiocordyceps entomopathogen to insect associate is accompanied by gene loss and intensified selection.</title>
        <authorList>
            <person name="Ward C.M."/>
            <person name="Onetto C.A."/>
            <person name="Borneman A.R."/>
        </authorList>
    </citation>
    <scope>NUCLEOTIDE SEQUENCE [LARGE SCALE GENOMIC DNA]</scope>
    <source>
        <strain evidence="7">AWRI1</strain>
        <tissue evidence="7">Single Adult Female</tissue>
    </source>
</reference>
<dbReference type="InterPro" id="IPR020097">
    <property type="entry name" value="PsdUridine_synth_TruA_a/b_dom"/>
</dbReference>
<dbReference type="GO" id="GO:0003723">
    <property type="term" value="F:RNA binding"/>
    <property type="evidence" value="ECO:0007669"/>
    <property type="project" value="InterPro"/>
</dbReference>
<comment type="catalytic activity">
    <reaction evidence="4">
        <text>uridine(38/39/40) in tRNA = pseudouridine(38/39/40) in tRNA</text>
        <dbReference type="Rhea" id="RHEA:22376"/>
        <dbReference type="Rhea" id="RHEA-COMP:10085"/>
        <dbReference type="Rhea" id="RHEA-COMP:10087"/>
        <dbReference type="ChEBI" id="CHEBI:65314"/>
        <dbReference type="ChEBI" id="CHEBI:65315"/>
        <dbReference type="EC" id="5.4.99.12"/>
    </reaction>
</comment>
<keyword evidence="3 4" id="KW-0413">Isomerase</keyword>
<dbReference type="PANTHER" id="PTHR11142:SF0">
    <property type="entry name" value="TRNA PSEUDOURIDINE SYNTHASE-LIKE 1"/>
    <property type="match status" value="1"/>
</dbReference>
<comment type="similarity">
    <text evidence="1 4">Belongs to the tRNA pseudouridine synthase TruA family.</text>
</comment>
<comment type="caution">
    <text evidence="7">The sequence shown here is derived from an EMBL/GenBank/DDBJ whole genome shotgun (WGS) entry which is preliminary data.</text>
</comment>
<keyword evidence="2 4" id="KW-0819">tRNA processing</keyword>
<name>A0AAN9TZL4_9HEMI</name>
<dbReference type="Pfam" id="PF01416">
    <property type="entry name" value="PseudoU_synth_1"/>
    <property type="match status" value="1"/>
</dbReference>
<dbReference type="InterPro" id="IPR020095">
    <property type="entry name" value="PsdUridine_synth_TruA_C"/>
</dbReference>
<dbReference type="AlphaFoldDB" id="A0AAN9TZL4"/>
<dbReference type="HAMAP" id="MF_00171">
    <property type="entry name" value="TruA"/>
    <property type="match status" value="1"/>
</dbReference>
<feature type="domain" description="Pseudouridine synthase I TruA alpha/beta" evidence="6">
    <location>
        <begin position="175"/>
        <end position="293"/>
    </location>
</feature>
<feature type="coiled-coil region" evidence="5">
    <location>
        <begin position="308"/>
        <end position="335"/>
    </location>
</feature>
<evidence type="ECO:0000256" key="3">
    <source>
        <dbReference type="ARBA" id="ARBA00023235"/>
    </source>
</evidence>
<evidence type="ECO:0000313" key="8">
    <source>
        <dbReference type="Proteomes" id="UP001367676"/>
    </source>
</evidence>
<dbReference type="GO" id="GO:0031119">
    <property type="term" value="P:tRNA pseudouridine synthesis"/>
    <property type="evidence" value="ECO:0007669"/>
    <property type="project" value="TreeGrafter"/>
</dbReference>
<protein>
    <recommendedName>
        <fullName evidence="4">tRNA pseudouridine synthase</fullName>
        <ecNumber evidence="4">5.4.99.12</ecNumber>
    </recommendedName>
</protein>